<evidence type="ECO:0000313" key="9">
    <source>
        <dbReference type="Proteomes" id="UP000194127"/>
    </source>
</evidence>
<organism evidence="8 9">
    <name type="scientific">Postia placenta MAD-698-R-SB12</name>
    <dbReference type="NCBI Taxonomy" id="670580"/>
    <lineage>
        <taxon>Eukaryota</taxon>
        <taxon>Fungi</taxon>
        <taxon>Dikarya</taxon>
        <taxon>Basidiomycota</taxon>
        <taxon>Agaricomycotina</taxon>
        <taxon>Agaricomycetes</taxon>
        <taxon>Polyporales</taxon>
        <taxon>Adustoporiaceae</taxon>
        <taxon>Rhodonia</taxon>
    </lineage>
</organism>
<evidence type="ECO:0000256" key="2">
    <source>
        <dbReference type="ARBA" id="ARBA00023155"/>
    </source>
</evidence>
<dbReference type="PROSITE" id="PS50071">
    <property type="entry name" value="HOMEOBOX_2"/>
    <property type="match status" value="1"/>
</dbReference>
<dbReference type="RefSeq" id="XP_024343221.1">
    <property type="nucleotide sequence ID" value="XM_024478399.1"/>
</dbReference>
<protein>
    <recommendedName>
        <fullName evidence="7">Homeobox domain-containing protein</fullName>
    </recommendedName>
</protein>
<feature type="compositionally biased region" description="Basic and acidic residues" evidence="6">
    <location>
        <begin position="184"/>
        <end position="195"/>
    </location>
</feature>
<dbReference type="Proteomes" id="UP000194127">
    <property type="component" value="Unassembled WGS sequence"/>
</dbReference>
<evidence type="ECO:0000259" key="7">
    <source>
        <dbReference type="PROSITE" id="PS50071"/>
    </source>
</evidence>
<dbReference type="InterPro" id="IPR050460">
    <property type="entry name" value="Distal-less_Homeobox_TF"/>
</dbReference>
<evidence type="ECO:0000256" key="6">
    <source>
        <dbReference type="SAM" id="MobiDB-lite"/>
    </source>
</evidence>
<keyword evidence="2 4" id="KW-0371">Homeobox</keyword>
<feature type="compositionally biased region" description="Low complexity" evidence="6">
    <location>
        <begin position="151"/>
        <end position="164"/>
    </location>
</feature>
<feature type="region of interest" description="Disordered" evidence="6">
    <location>
        <begin position="108"/>
        <end position="201"/>
    </location>
</feature>
<keyword evidence="1 4" id="KW-0238">DNA-binding</keyword>
<dbReference type="PANTHER" id="PTHR24327:SF41">
    <property type="entry name" value="BRAIN-SPECIFIC HOMEOBOX PROTEIN"/>
    <property type="match status" value="1"/>
</dbReference>
<dbReference type="GO" id="GO:0005634">
    <property type="term" value="C:nucleus"/>
    <property type="evidence" value="ECO:0007669"/>
    <property type="project" value="UniProtKB-SubCell"/>
</dbReference>
<dbReference type="GeneID" id="36323349"/>
<dbReference type="GO" id="GO:0000981">
    <property type="term" value="F:DNA-binding transcription factor activity, RNA polymerase II-specific"/>
    <property type="evidence" value="ECO:0007669"/>
    <property type="project" value="InterPro"/>
</dbReference>
<sequence>MGHDPSSGMMHRRSSMSVDRTIPSRMTAHGPSPYPRNPSIASTSTYAPEQPVSEPSIKKKRKRADAEQLKVLNETYNRTAFPTTEERAELAKRLSMSARSVQIWFQNKRQAMRQSSRQASTSIPPTTNEPYGATPHQGAGIPATNPYGVHPSASASAGPAYGGPMPHRTASRLIPSPAPAGRPRSREEEERDPRRFTGRQY</sequence>
<accession>A0A1X6NCR6</accession>
<dbReference type="SUPFAM" id="SSF46689">
    <property type="entry name" value="Homeodomain-like"/>
    <property type="match status" value="1"/>
</dbReference>
<keyword evidence="3 4" id="KW-0539">Nucleus</keyword>
<comment type="subcellular location">
    <subcellularLocation>
        <location evidence="4 5">Nucleus</location>
    </subcellularLocation>
</comment>
<feature type="region of interest" description="Disordered" evidence="6">
    <location>
        <begin position="1"/>
        <end position="65"/>
    </location>
</feature>
<feature type="domain" description="Homeobox" evidence="7">
    <location>
        <begin position="55"/>
        <end position="115"/>
    </location>
</feature>
<dbReference type="InterPro" id="IPR009057">
    <property type="entry name" value="Homeodomain-like_sf"/>
</dbReference>
<evidence type="ECO:0000256" key="3">
    <source>
        <dbReference type="ARBA" id="ARBA00023242"/>
    </source>
</evidence>
<dbReference type="PANTHER" id="PTHR24327">
    <property type="entry name" value="HOMEOBOX PROTEIN"/>
    <property type="match status" value="1"/>
</dbReference>
<dbReference type="PROSITE" id="PS00027">
    <property type="entry name" value="HOMEOBOX_1"/>
    <property type="match status" value="1"/>
</dbReference>
<dbReference type="Gene3D" id="1.10.10.60">
    <property type="entry name" value="Homeodomain-like"/>
    <property type="match status" value="1"/>
</dbReference>
<dbReference type="CDD" id="cd00086">
    <property type="entry name" value="homeodomain"/>
    <property type="match status" value="1"/>
</dbReference>
<dbReference type="OrthoDB" id="6159439at2759"/>
<feature type="DNA-binding region" description="Homeobox" evidence="4">
    <location>
        <begin position="57"/>
        <end position="116"/>
    </location>
</feature>
<gene>
    <name evidence="8" type="ORF">POSPLADRAFT_1043863</name>
</gene>
<dbReference type="InterPro" id="IPR001356">
    <property type="entry name" value="HD"/>
</dbReference>
<evidence type="ECO:0000313" key="8">
    <source>
        <dbReference type="EMBL" id="OSX66427.1"/>
    </source>
</evidence>
<evidence type="ECO:0000256" key="1">
    <source>
        <dbReference type="ARBA" id="ARBA00023125"/>
    </source>
</evidence>
<dbReference type="AlphaFoldDB" id="A0A1X6NCR6"/>
<dbReference type="SMART" id="SM00389">
    <property type="entry name" value="HOX"/>
    <property type="match status" value="1"/>
</dbReference>
<evidence type="ECO:0000256" key="4">
    <source>
        <dbReference type="PROSITE-ProRule" id="PRU00108"/>
    </source>
</evidence>
<name>A0A1X6NCR6_9APHY</name>
<dbReference type="EMBL" id="KZ110592">
    <property type="protein sequence ID" value="OSX66427.1"/>
    <property type="molecule type" value="Genomic_DNA"/>
</dbReference>
<evidence type="ECO:0000256" key="5">
    <source>
        <dbReference type="RuleBase" id="RU000682"/>
    </source>
</evidence>
<feature type="compositionally biased region" description="Polar residues" evidence="6">
    <location>
        <begin position="108"/>
        <end position="129"/>
    </location>
</feature>
<reference evidence="8 9" key="1">
    <citation type="submission" date="2017-04" db="EMBL/GenBank/DDBJ databases">
        <title>Genome Sequence of the Model Brown-Rot Fungus Postia placenta SB12.</title>
        <authorList>
            <consortium name="DOE Joint Genome Institute"/>
            <person name="Gaskell J."/>
            <person name="Kersten P."/>
            <person name="Larrondo L.F."/>
            <person name="Canessa P."/>
            <person name="Martinez D."/>
            <person name="Hibbett D."/>
            <person name="Schmoll M."/>
            <person name="Kubicek C.P."/>
            <person name="Martinez A.T."/>
            <person name="Yadav J."/>
            <person name="Master E."/>
            <person name="Magnuson J.K."/>
            <person name="James T."/>
            <person name="Yaver D."/>
            <person name="Berka R."/>
            <person name="Labutti K."/>
            <person name="Lipzen A."/>
            <person name="Aerts A."/>
            <person name="Barry K."/>
            <person name="Henrissat B."/>
            <person name="Blanchette R."/>
            <person name="Grigoriev I."/>
            <person name="Cullen D."/>
        </authorList>
    </citation>
    <scope>NUCLEOTIDE SEQUENCE [LARGE SCALE GENOMIC DNA]</scope>
    <source>
        <strain evidence="8 9">MAD-698-R-SB12</strain>
    </source>
</reference>
<keyword evidence="9" id="KW-1185">Reference proteome</keyword>
<proteinExistence type="predicted"/>
<dbReference type="InterPro" id="IPR017970">
    <property type="entry name" value="Homeobox_CS"/>
</dbReference>
<dbReference type="STRING" id="670580.A0A1X6NCR6"/>
<dbReference type="Pfam" id="PF00046">
    <property type="entry name" value="Homeodomain"/>
    <property type="match status" value="1"/>
</dbReference>
<dbReference type="GO" id="GO:0000978">
    <property type="term" value="F:RNA polymerase II cis-regulatory region sequence-specific DNA binding"/>
    <property type="evidence" value="ECO:0007669"/>
    <property type="project" value="TreeGrafter"/>
</dbReference>